<accession>A0ABU1F9T8</accession>
<dbReference type="SFLD" id="SFLDG01151">
    <property type="entry name" value="Main.2:_Nu-like"/>
    <property type="match status" value="1"/>
</dbReference>
<feature type="domain" description="GST C-terminal" evidence="2">
    <location>
        <begin position="90"/>
        <end position="216"/>
    </location>
</feature>
<sequence>MLELFYSSSPNVYKVMIALEEMGLDYSPVFVDLSRGDQFDPARLGGAVTAKVPILRDHAPQDGGEPFTVIESGAILQYLAEKTGRLLPVAPRARSAAMQWLFWQMANIGPMGGQYWHFHMYAPRLAPGVDLGYPQARYAKMLDACVDVMERRLAQAPYLAGDDYSIADIACFPWLRYLKLGTPEDRPNVTRWREAIEARPAVAAAFARNLAIATPYGRNERQGVAYPFEELAKHTLVR</sequence>
<name>A0ABU1F9T8_9RHOB</name>
<dbReference type="SUPFAM" id="SSF47616">
    <property type="entry name" value="GST C-terminal domain-like"/>
    <property type="match status" value="1"/>
</dbReference>
<dbReference type="SFLD" id="SFLDS00019">
    <property type="entry name" value="Glutathione_Transferase_(cytos"/>
    <property type="match status" value="1"/>
</dbReference>
<feature type="domain" description="GST N-terminal" evidence="1">
    <location>
        <begin position="1"/>
        <end position="87"/>
    </location>
</feature>
<dbReference type="PANTHER" id="PTHR44051">
    <property type="entry name" value="GLUTATHIONE S-TRANSFERASE-RELATED"/>
    <property type="match status" value="1"/>
</dbReference>
<evidence type="ECO:0000313" key="4">
    <source>
        <dbReference type="Proteomes" id="UP001247754"/>
    </source>
</evidence>
<reference evidence="3 4" key="1">
    <citation type="submission" date="2023-09" db="EMBL/GenBank/DDBJ databases">
        <title>Xinfangfangia sedmenti sp. nov., isolated the sedment.</title>
        <authorList>
            <person name="Xu L."/>
        </authorList>
    </citation>
    <scope>NUCLEOTIDE SEQUENCE [LARGE SCALE GENOMIC DNA]</scope>
    <source>
        <strain evidence="3 4">LG-4</strain>
    </source>
</reference>
<dbReference type="InterPro" id="IPR036249">
    <property type="entry name" value="Thioredoxin-like_sf"/>
</dbReference>
<dbReference type="InterPro" id="IPR010987">
    <property type="entry name" value="Glutathione-S-Trfase_C-like"/>
</dbReference>
<gene>
    <name evidence="3" type="ORF">RGD00_13535</name>
</gene>
<dbReference type="Proteomes" id="UP001247754">
    <property type="component" value="Unassembled WGS sequence"/>
</dbReference>
<evidence type="ECO:0000259" key="2">
    <source>
        <dbReference type="PROSITE" id="PS50405"/>
    </source>
</evidence>
<dbReference type="InterPro" id="IPR036282">
    <property type="entry name" value="Glutathione-S-Trfase_C_sf"/>
</dbReference>
<comment type="caution">
    <text evidence="3">The sequence shown here is derived from an EMBL/GenBank/DDBJ whole genome shotgun (WGS) entry which is preliminary data.</text>
</comment>
<dbReference type="PANTHER" id="PTHR44051:SF8">
    <property type="entry name" value="GLUTATHIONE S-TRANSFERASE GSTA"/>
    <property type="match status" value="1"/>
</dbReference>
<dbReference type="PROSITE" id="PS50405">
    <property type="entry name" value="GST_CTER"/>
    <property type="match status" value="1"/>
</dbReference>
<protein>
    <submittedName>
        <fullName evidence="3">Glutathione binding-like protein</fullName>
    </submittedName>
</protein>
<keyword evidence="4" id="KW-1185">Reference proteome</keyword>
<dbReference type="PROSITE" id="PS50404">
    <property type="entry name" value="GST_NTER"/>
    <property type="match status" value="1"/>
</dbReference>
<dbReference type="EMBL" id="JAVKPH010000015">
    <property type="protein sequence ID" value="MDR5653635.1"/>
    <property type="molecule type" value="Genomic_DNA"/>
</dbReference>
<evidence type="ECO:0000259" key="1">
    <source>
        <dbReference type="PROSITE" id="PS50404"/>
    </source>
</evidence>
<dbReference type="InterPro" id="IPR040079">
    <property type="entry name" value="Glutathione_S-Trfase"/>
</dbReference>
<dbReference type="Gene3D" id="3.40.30.10">
    <property type="entry name" value="Glutaredoxin"/>
    <property type="match status" value="1"/>
</dbReference>
<dbReference type="SUPFAM" id="SSF52833">
    <property type="entry name" value="Thioredoxin-like"/>
    <property type="match status" value="1"/>
</dbReference>
<dbReference type="SFLD" id="SFLDG00358">
    <property type="entry name" value="Main_(cytGST)"/>
    <property type="match status" value="1"/>
</dbReference>
<dbReference type="Gene3D" id="1.20.1050.10">
    <property type="match status" value="1"/>
</dbReference>
<dbReference type="Pfam" id="PF13409">
    <property type="entry name" value="GST_N_2"/>
    <property type="match status" value="1"/>
</dbReference>
<dbReference type="RefSeq" id="WP_310457873.1">
    <property type="nucleotide sequence ID" value="NZ_JAVKPH010000015.1"/>
</dbReference>
<organism evidence="3 4">
    <name type="scientific">Ruixingdingia sedimenti</name>
    <dbReference type="NCBI Taxonomy" id="3073604"/>
    <lineage>
        <taxon>Bacteria</taxon>
        <taxon>Pseudomonadati</taxon>
        <taxon>Pseudomonadota</taxon>
        <taxon>Alphaproteobacteria</taxon>
        <taxon>Rhodobacterales</taxon>
        <taxon>Paracoccaceae</taxon>
        <taxon>Ruixingdingia</taxon>
    </lineage>
</organism>
<evidence type="ECO:0000313" key="3">
    <source>
        <dbReference type="EMBL" id="MDR5653635.1"/>
    </source>
</evidence>
<dbReference type="InterPro" id="IPR004045">
    <property type="entry name" value="Glutathione_S-Trfase_N"/>
</dbReference>
<dbReference type="Pfam" id="PF13410">
    <property type="entry name" value="GST_C_2"/>
    <property type="match status" value="1"/>
</dbReference>
<proteinExistence type="predicted"/>